<gene>
    <name evidence="3" type="ORF">GCM10009742_22750</name>
</gene>
<dbReference type="InterPro" id="IPR047057">
    <property type="entry name" value="MerR_fam"/>
</dbReference>
<dbReference type="PANTHER" id="PTHR30204:SF98">
    <property type="entry name" value="HTH-TYPE TRANSCRIPTIONAL REGULATOR ADHR"/>
    <property type="match status" value="1"/>
</dbReference>
<dbReference type="Proteomes" id="UP001500190">
    <property type="component" value="Unassembled WGS sequence"/>
</dbReference>
<organism evidence="3 4">
    <name type="scientific">Kribbella karoonensis</name>
    <dbReference type="NCBI Taxonomy" id="324851"/>
    <lineage>
        <taxon>Bacteria</taxon>
        <taxon>Bacillati</taxon>
        <taxon>Actinomycetota</taxon>
        <taxon>Actinomycetes</taxon>
        <taxon>Propionibacteriales</taxon>
        <taxon>Kribbellaceae</taxon>
        <taxon>Kribbella</taxon>
    </lineage>
</organism>
<dbReference type="InterPro" id="IPR000551">
    <property type="entry name" value="MerR-type_HTH_dom"/>
</dbReference>
<protein>
    <recommendedName>
        <fullName evidence="2">HTH merR-type domain-containing protein</fullName>
    </recommendedName>
</protein>
<dbReference type="PROSITE" id="PS50937">
    <property type="entry name" value="HTH_MERR_2"/>
    <property type="match status" value="1"/>
</dbReference>
<keyword evidence="1" id="KW-0238">DNA-binding</keyword>
<sequence>MTTIELLTPPVRRAAIAAHAPELDPIDPDLLCLLDLPDDLPEQLSIAEAAELTGLTAHTLRYYERIGLLEVGRDAAGYRSYDRRAMTRIVFISRLRVSGMPIGTISHYLELVLQGEETAPQRLALMQEHRARIHQQLRDLQLALAVTDYKIAVYGGTAAP</sequence>
<proteinExistence type="predicted"/>
<dbReference type="SUPFAM" id="SSF46955">
    <property type="entry name" value="Putative DNA-binding domain"/>
    <property type="match status" value="1"/>
</dbReference>
<comment type="caution">
    <text evidence="3">The sequence shown here is derived from an EMBL/GenBank/DDBJ whole genome shotgun (WGS) entry which is preliminary data.</text>
</comment>
<name>A0ABN2DMC1_9ACTN</name>
<dbReference type="EMBL" id="BAAAND010000004">
    <property type="protein sequence ID" value="GAA1578275.1"/>
    <property type="molecule type" value="Genomic_DNA"/>
</dbReference>
<evidence type="ECO:0000313" key="4">
    <source>
        <dbReference type="Proteomes" id="UP001500190"/>
    </source>
</evidence>
<dbReference type="PANTHER" id="PTHR30204">
    <property type="entry name" value="REDOX-CYCLING DRUG-SENSING TRANSCRIPTIONAL ACTIVATOR SOXR"/>
    <property type="match status" value="1"/>
</dbReference>
<dbReference type="CDD" id="cd01109">
    <property type="entry name" value="HTH_YyaN"/>
    <property type="match status" value="1"/>
</dbReference>
<dbReference type="RefSeq" id="WP_344189925.1">
    <property type="nucleotide sequence ID" value="NZ_BAAAND010000004.1"/>
</dbReference>
<evidence type="ECO:0000313" key="3">
    <source>
        <dbReference type="EMBL" id="GAA1578275.1"/>
    </source>
</evidence>
<feature type="domain" description="HTH merR-type" evidence="2">
    <location>
        <begin position="43"/>
        <end position="111"/>
    </location>
</feature>
<dbReference type="InterPro" id="IPR009061">
    <property type="entry name" value="DNA-bd_dom_put_sf"/>
</dbReference>
<evidence type="ECO:0000259" key="2">
    <source>
        <dbReference type="PROSITE" id="PS50937"/>
    </source>
</evidence>
<dbReference type="SMART" id="SM00422">
    <property type="entry name" value="HTH_MERR"/>
    <property type="match status" value="1"/>
</dbReference>
<evidence type="ECO:0000256" key="1">
    <source>
        <dbReference type="ARBA" id="ARBA00023125"/>
    </source>
</evidence>
<reference evidence="3 4" key="1">
    <citation type="journal article" date="2019" name="Int. J. Syst. Evol. Microbiol.">
        <title>The Global Catalogue of Microorganisms (GCM) 10K type strain sequencing project: providing services to taxonomists for standard genome sequencing and annotation.</title>
        <authorList>
            <consortium name="The Broad Institute Genomics Platform"/>
            <consortium name="The Broad Institute Genome Sequencing Center for Infectious Disease"/>
            <person name="Wu L."/>
            <person name="Ma J."/>
        </authorList>
    </citation>
    <scope>NUCLEOTIDE SEQUENCE [LARGE SCALE GENOMIC DNA]</scope>
    <source>
        <strain evidence="3 4">JCM 14304</strain>
    </source>
</reference>
<accession>A0ABN2DMC1</accession>
<dbReference type="Gene3D" id="1.10.1660.10">
    <property type="match status" value="1"/>
</dbReference>
<dbReference type="Pfam" id="PF13411">
    <property type="entry name" value="MerR_1"/>
    <property type="match status" value="1"/>
</dbReference>
<dbReference type="PRINTS" id="PR00040">
    <property type="entry name" value="HTHMERR"/>
</dbReference>
<keyword evidence="4" id="KW-1185">Reference proteome</keyword>
<dbReference type="PROSITE" id="PS00552">
    <property type="entry name" value="HTH_MERR_1"/>
    <property type="match status" value="1"/>
</dbReference>